<dbReference type="SFLD" id="SFLDG01129">
    <property type="entry name" value="C1.5:_HAD__Beta-PGM__Phosphata"/>
    <property type="match status" value="1"/>
</dbReference>
<dbReference type="InterPro" id="IPR050155">
    <property type="entry name" value="HAD-like_hydrolase_sf"/>
</dbReference>
<proteinExistence type="inferred from homology"/>
<evidence type="ECO:0000256" key="3">
    <source>
        <dbReference type="ARBA" id="ARBA00006171"/>
    </source>
</evidence>
<dbReference type="EC" id="3.1.3.18" evidence="4"/>
<keyword evidence="6" id="KW-1185">Reference proteome</keyword>
<dbReference type="NCBIfam" id="TIGR01549">
    <property type="entry name" value="HAD-SF-IA-v1"/>
    <property type="match status" value="1"/>
</dbReference>
<dbReference type="HOGENOM" id="CLU_989150_0_0_6"/>
<comment type="catalytic activity">
    <reaction evidence="1">
        <text>2-phosphoglycolate + H2O = glycolate + phosphate</text>
        <dbReference type="Rhea" id="RHEA:14369"/>
        <dbReference type="ChEBI" id="CHEBI:15377"/>
        <dbReference type="ChEBI" id="CHEBI:29805"/>
        <dbReference type="ChEBI" id="CHEBI:43474"/>
        <dbReference type="ChEBI" id="CHEBI:58033"/>
        <dbReference type="EC" id="3.1.3.18"/>
    </reaction>
</comment>
<dbReference type="InterPro" id="IPR036412">
    <property type="entry name" value="HAD-like_sf"/>
</dbReference>
<dbReference type="SFLD" id="SFLDS00003">
    <property type="entry name" value="Haloacid_Dehalogenase"/>
    <property type="match status" value="1"/>
</dbReference>
<dbReference type="InterPro" id="IPR023214">
    <property type="entry name" value="HAD_sf"/>
</dbReference>
<dbReference type="PANTHER" id="PTHR43434">
    <property type="entry name" value="PHOSPHOGLYCOLATE PHOSPHATASE"/>
    <property type="match status" value="1"/>
</dbReference>
<dbReference type="GO" id="GO:0008967">
    <property type="term" value="F:phosphoglycolate phosphatase activity"/>
    <property type="evidence" value="ECO:0007669"/>
    <property type="project" value="UniProtKB-EC"/>
</dbReference>
<organism evidence="5 6">
    <name type="scientific">Isoalcanivorax pacificus W11-5</name>
    <dbReference type="NCBI Taxonomy" id="391936"/>
    <lineage>
        <taxon>Bacteria</taxon>
        <taxon>Pseudomonadati</taxon>
        <taxon>Pseudomonadota</taxon>
        <taxon>Gammaproteobacteria</taxon>
        <taxon>Oceanospirillales</taxon>
        <taxon>Alcanivoracaceae</taxon>
        <taxon>Isoalcanivorax</taxon>
    </lineage>
</organism>
<protein>
    <recommendedName>
        <fullName evidence="4">phosphoglycolate phosphatase</fullName>
        <ecNumber evidence="4">3.1.3.18</ecNumber>
    </recommendedName>
</protein>
<dbReference type="STRING" id="391936.S7S_11895"/>
<sequence length="281" mass="31698">MGILQMPHGRPGVILIDWHATLVDTHDAMYHAVDDVLPRLEELGLLSRLLTPETSKTFEDAKLVRYVREHRRLHPKIVSQRKISRTDIFEVLFGDDSDAKLRAHQAFDDAYHRYVGAVHPLEADALDHLRALRALGILLGVITNRNRAFMEHELALLEEGRWIPLFDTVVCGSDGGRRKPAPDMLLRALDNLRNAGHEVSRENCWYLGDSTTDVIAAREAGVTALFYNGAGWDQAWLDKIFPGTVRHPHRPHAVVGNLGELVALARHMLAQDMRVTRAKTQ</sequence>
<evidence type="ECO:0000313" key="5">
    <source>
        <dbReference type="EMBL" id="AJD48791.1"/>
    </source>
</evidence>
<gene>
    <name evidence="5" type="ORF">S7S_11895</name>
</gene>
<dbReference type="RefSeq" id="WP_008736842.1">
    <property type="nucleotide sequence ID" value="NZ_CP004387.1"/>
</dbReference>
<dbReference type="AlphaFoldDB" id="A0A0B4XNU5"/>
<dbReference type="Pfam" id="PF00702">
    <property type="entry name" value="Hydrolase"/>
    <property type="match status" value="1"/>
</dbReference>
<comment type="similarity">
    <text evidence="3">Belongs to the HAD-like hydrolase superfamily. CbbY/CbbZ/Gph/YieH family.</text>
</comment>
<dbReference type="Proteomes" id="UP000006764">
    <property type="component" value="Chromosome"/>
</dbReference>
<name>A0A0B4XNU5_9GAMM</name>
<evidence type="ECO:0000256" key="1">
    <source>
        <dbReference type="ARBA" id="ARBA00000830"/>
    </source>
</evidence>
<accession>A0A0B4XNU5</accession>
<dbReference type="OrthoDB" id="9782449at2"/>
<dbReference type="PANTHER" id="PTHR43434:SF1">
    <property type="entry name" value="PHOSPHOGLYCOLATE PHOSPHATASE"/>
    <property type="match status" value="1"/>
</dbReference>
<dbReference type="GO" id="GO:0006281">
    <property type="term" value="P:DNA repair"/>
    <property type="evidence" value="ECO:0007669"/>
    <property type="project" value="TreeGrafter"/>
</dbReference>
<comment type="pathway">
    <text evidence="2">Organic acid metabolism; glycolate biosynthesis; glycolate from 2-phosphoglycolate: step 1/1.</text>
</comment>
<dbReference type="InterPro" id="IPR006439">
    <property type="entry name" value="HAD-SF_hydro_IA"/>
</dbReference>
<dbReference type="KEGG" id="apac:S7S_11895"/>
<evidence type="ECO:0000256" key="4">
    <source>
        <dbReference type="ARBA" id="ARBA00013078"/>
    </source>
</evidence>
<dbReference type="EMBL" id="CP004387">
    <property type="protein sequence ID" value="AJD48791.1"/>
    <property type="molecule type" value="Genomic_DNA"/>
</dbReference>
<reference evidence="5 6" key="1">
    <citation type="journal article" date="2012" name="J. Bacteriol.">
        <title>Genome sequence of an alkane-degrading bacterium, Alcanivorax pacificus type strain W11-5, isolated from deep sea sediment.</title>
        <authorList>
            <person name="Lai Q."/>
            <person name="Shao Z."/>
        </authorList>
    </citation>
    <scope>NUCLEOTIDE SEQUENCE [LARGE SCALE GENOMIC DNA]</scope>
    <source>
        <strain evidence="5 6">W11-5</strain>
    </source>
</reference>
<dbReference type="SUPFAM" id="SSF56784">
    <property type="entry name" value="HAD-like"/>
    <property type="match status" value="1"/>
</dbReference>
<evidence type="ECO:0000313" key="6">
    <source>
        <dbReference type="Proteomes" id="UP000006764"/>
    </source>
</evidence>
<evidence type="ECO:0000256" key="2">
    <source>
        <dbReference type="ARBA" id="ARBA00004818"/>
    </source>
</evidence>
<dbReference type="Gene3D" id="3.40.50.1000">
    <property type="entry name" value="HAD superfamily/HAD-like"/>
    <property type="match status" value="1"/>
</dbReference>